<organism evidence="2">
    <name type="scientific">bioreactor metagenome</name>
    <dbReference type="NCBI Taxonomy" id="1076179"/>
    <lineage>
        <taxon>unclassified sequences</taxon>
        <taxon>metagenomes</taxon>
        <taxon>ecological metagenomes</taxon>
    </lineage>
</organism>
<evidence type="ECO:0000313" key="2">
    <source>
        <dbReference type="EMBL" id="MPL97676.1"/>
    </source>
</evidence>
<reference evidence="2" key="1">
    <citation type="submission" date="2019-08" db="EMBL/GenBank/DDBJ databases">
        <authorList>
            <person name="Kucharzyk K."/>
            <person name="Murdoch R.W."/>
            <person name="Higgins S."/>
            <person name="Loffler F."/>
        </authorList>
    </citation>
    <scope>NUCLEOTIDE SEQUENCE</scope>
</reference>
<name>A0A644W2B5_9ZZZZ</name>
<dbReference type="InterPro" id="IPR024983">
    <property type="entry name" value="CHAT_dom"/>
</dbReference>
<comment type="caution">
    <text evidence="2">The sequence shown here is derived from an EMBL/GenBank/DDBJ whole genome shotgun (WGS) entry which is preliminary data.</text>
</comment>
<dbReference type="AlphaFoldDB" id="A0A644W2B5"/>
<evidence type="ECO:0000259" key="1">
    <source>
        <dbReference type="Pfam" id="PF12770"/>
    </source>
</evidence>
<feature type="domain" description="CHAT" evidence="1">
    <location>
        <begin position="797"/>
        <end position="1063"/>
    </location>
</feature>
<accession>A0A644W2B5</accession>
<dbReference type="Pfam" id="PF12770">
    <property type="entry name" value="CHAT"/>
    <property type="match status" value="1"/>
</dbReference>
<dbReference type="EMBL" id="VSSQ01000569">
    <property type="protein sequence ID" value="MPL97676.1"/>
    <property type="molecule type" value="Genomic_DNA"/>
</dbReference>
<dbReference type="SUPFAM" id="SSF48452">
    <property type="entry name" value="TPR-like"/>
    <property type="match status" value="3"/>
</dbReference>
<dbReference type="InterPro" id="IPR011990">
    <property type="entry name" value="TPR-like_helical_dom_sf"/>
</dbReference>
<gene>
    <name evidence="2" type="ORF">SDC9_43868</name>
</gene>
<dbReference type="SMART" id="SM00028">
    <property type="entry name" value="TPR"/>
    <property type="match status" value="6"/>
</dbReference>
<sequence>MSEADPCSAYLHLAEKVFKHEVKPNMLSAYLRDLPLLNRELLNKLAEESEKISLTQPRMSWAICYVFEKASRQQKLDLFTRSLAAWYLGRAANCWVQPKRTAKAITRARRGFVKIGDAGWIAACDWMENRFPWELHGLPESENILSKVINIFKETGFVDFLPNCLLDIAQIQILLDKLEKAEKNIFDSRLIFKKNDDKLNEGRCWVVLANCYRRRSQFKKALHFLSRSENIFNKLDSSLDLAKLNYYRGIINLLSTTDYQLTSNSFILSINIFTKMDLPFWKAMGFSYLGMVNMQTGQLLQATKYFNKAELIYNKFNPNIYIAQNFTAFGKLNSILGNCDIAISQLLQAKTINIQNGRTLDVGIDISSIGETYFIQGRYQDAIYEFETANDYFSNQNDKSRLGVYQLTLANYWLNLQQYDHALSQLESAELNLSYTNQTDATVSIELLRAKIYFGQNKLLKTQHHILHALDIARQFNLQPQIAMAELYLSEFYLETHKEEVALEHSFSAQRKFQSFGMSYEESACKIIIANCLLRLKKEQEAEFYLKSALTISNGKYEELDWQIFAGLAQLSPIESAINMYYKAMETLIHIRSNFWQPQLSDTYRTKKTQFINHAISFSIQHENPKDVLCFIESEKTNSLIQQLKLSITNKAFKESKEKAKLSSEISRIKRQINTLLPSSNFSPEIHLLQKEMTETYVKYDEIVGSLERLNNKIENPTKLSLFSLQDFIDEANKRFNKNWVVLEYYILDGQIIIIIITKNECKQKVILKNNRLEQLLKLIQFSQQDQKSFSQNEFSELGNYLLPDDVLNELSPDSTLIIVPHQKLHNIPWAALGENPLVLKCIPLICPSLELLKFLWNRSEPDTPMAQSKGVMIGISEFNERYQDLSFVEKEIVKIHSILNNNDDVFTNVMNFEDLKNIFNSSQNQSRYIWLHLATHFFTDNKTGRIGGFSLKNQDVLLDQIRDLKSFPPVVTLSGCSSLFSYILSSDEQIGVTSTCFLAGANTIIGSVWPVVDGSTIPLMLDYYFYISKRIKPSEALALAQRNAINLGKNENFWSSFLCIGAGI</sequence>
<proteinExistence type="predicted"/>
<dbReference type="InterPro" id="IPR019734">
    <property type="entry name" value="TPR_rpt"/>
</dbReference>
<dbReference type="Gene3D" id="1.25.40.10">
    <property type="entry name" value="Tetratricopeptide repeat domain"/>
    <property type="match status" value="3"/>
</dbReference>
<protein>
    <recommendedName>
        <fullName evidence="1">CHAT domain-containing protein</fullName>
    </recommendedName>
</protein>